<evidence type="ECO:0000256" key="2">
    <source>
        <dbReference type="ARBA" id="ARBA00022737"/>
    </source>
</evidence>
<dbReference type="CDD" id="cd01448">
    <property type="entry name" value="TST_Repeat_1"/>
    <property type="match status" value="1"/>
</dbReference>
<dbReference type="InterPro" id="IPR001763">
    <property type="entry name" value="Rhodanese-like_dom"/>
</dbReference>
<dbReference type="InterPro" id="IPR036873">
    <property type="entry name" value="Rhodanese-like_dom_sf"/>
</dbReference>
<evidence type="ECO:0000256" key="1">
    <source>
        <dbReference type="ARBA" id="ARBA00012245"/>
    </source>
</evidence>
<evidence type="ECO:0000256" key="3">
    <source>
        <dbReference type="ARBA" id="ARBA00047549"/>
    </source>
</evidence>
<evidence type="ECO:0000313" key="6">
    <source>
        <dbReference type="EMBL" id="EUA89313.1"/>
    </source>
</evidence>
<dbReference type="InterPro" id="IPR051126">
    <property type="entry name" value="Thiosulfate_sulfurtransferase"/>
</dbReference>
<keyword evidence="7" id="KW-1185">Reference proteome</keyword>
<dbReference type="EMBL" id="JAOL01000122">
    <property type="protein sequence ID" value="EUA89313.1"/>
    <property type="molecule type" value="Genomic_DNA"/>
</dbReference>
<feature type="region of interest" description="Disordered" evidence="4">
    <location>
        <begin position="132"/>
        <end position="181"/>
    </location>
</feature>
<dbReference type="EC" id="2.8.1.1" evidence="1"/>
<dbReference type="PROSITE" id="PS50206">
    <property type="entry name" value="RHODANESE_3"/>
    <property type="match status" value="1"/>
</dbReference>
<evidence type="ECO:0000259" key="5">
    <source>
        <dbReference type="PROSITE" id="PS50206"/>
    </source>
</evidence>
<reference evidence="6 7" key="1">
    <citation type="submission" date="2014-01" db="EMBL/GenBank/DDBJ databases">
        <authorList>
            <person name="Dobos K."/>
            <person name="Lenaerts A."/>
            <person name="Ordway D."/>
            <person name="DeGroote M.A."/>
            <person name="Parker T."/>
            <person name="Sizemore C."/>
            <person name="Tallon L.J."/>
            <person name="Sadzewicz L.K."/>
            <person name="Sengamalay N."/>
            <person name="Fraser C.M."/>
            <person name="Hine E."/>
            <person name="Shefchek K.A."/>
            <person name="Das S.P."/>
            <person name="Tettelin H."/>
        </authorList>
    </citation>
    <scope>NUCLEOTIDE SEQUENCE [LARGE SCALE GENOMIC DNA]</scope>
    <source>
        <strain evidence="6 7">Harvey</strain>
    </source>
</reference>
<name>A0ABP3ADC1_MYCUL</name>
<feature type="domain" description="Rhodanese" evidence="5">
    <location>
        <begin position="5"/>
        <end position="70"/>
    </location>
</feature>
<organism evidence="6 7">
    <name type="scientific">Mycobacterium ulcerans str. Harvey</name>
    <dbReference type="NCBI Taxonomy" id="1299332"/>
    <lineage>
        <taxon>Bacteria</taxon>
        <taxon>Bacillati</taxon>
        <taxon>Actinomycetota</taxon>
        <taxon>Actinomycetes</taxon>
        <taxon>Mycobacteriales</taxon>
        <taxon>Mycobacteriaceae</taxon>
        <taxon>Mycobacterium</taxon>
        <taxon>Mycobacterium ulcerans group</taxon>
    </lineage>
</organism>
<gene>
    <name evidence="6" type="ORF">I551_4132</name>
</gene>
<dbReference type="Gene3D" id="3.90.1010.10">
    <property type="match status" value="1"/>
</dbReference>
<feature type="compositionally biased region" description="Basic residues" evidence="4">
    <location>
        <begin position="271"/>
        <end position="280"/>
    </location>
</feature>
<dbReference type="SUPFAM" id="SSF52821">
    <property type="entry name" value="Rhodanese/Cell cycle control phosphatase"/>
    <property type="match status" value="1"/>
</dbReference>
<evidence type="ECO:0000313" key="7">
    <source>
        <dbReference type="Proteomes" id="UP000020681"/>
    </source>
</evidence>
<dbReference type="PANTHER" id="PTHR43855">
    <property type="entry name" value="THIOSULFATE SULFURTRANSFERASE"/>
    <property type="match status" value="1"/>
</dbReference>
<dbReference type="PANTHER" id="PTHR43855:SF1">
    <property type="entry name" value="THIOSULFATE SULFURTRANSFERASE"/>
    <property type="match status" value="1"/>
</dbReference>
<dbReference type="Gene3D" id="3.40.250.10">
    <property type="entry name" value="Rhodanese-like domain"/>
    <property type="match status" value="1"/>
</dbReference>
<dbReference type="InterPro" id="IPR003808">
    <property type="entry name" value="Fe-S_metab-assoc_dom"/>
</dbReference>
<dbReference type="Proteomes" id="UP000020681">
    <property type="component" value="Unassembled WGS sequence"/>
</dbReference>
<feature type="compositionally biased region" description="Basic residues" evidence="4">
    <location>
        <begin position="140"/>
        <end position="149"/>
    </location>
</feature>
<dbReference type="Pfam" id="PF00581">
    <property type="entry name" value="Rhodanese"/>
    <property type="match status" value="1"/>
</dbReference>
<comment type="catalytic activity">
    <reaction evidence="3">
        <text>thiosulfate + hydrogen cyanide = thiocyanate + sulfite + 2 H(+)</text>
        <dbReference type="Rhea" id="RHEA:16881"/>
        <dbReference type="ChEBI" id="CHEBI:15378"/>
        <dbReference type="ChEBI" id="CHEBI:17359"/>
        <dbReference type="ChEBI" id="CHEBI:18022"/>
        <dbReference type="ChEBI" id="CHEBI:18407"/>
        <dbReference type="ChEBI" id="CHEBI:33542"/>
        <dbReference type="EC" id="2.8.1.1"/>
    </reaction>
</comment>
<accession>A0ABP3ADC1</accession>
<keyword evidence="2" id="KW-0677">Repeat</keyword>
<proteinExistence type="predicted"/>
<feature type="compositionally biased region" description="Low complexity" evidence="4">
    <location>
        <begin position="150"/>
        <end position="181"/>
    </location>
</feature>
<feature type="region of interest" description="Disordered" evidence="4">
    <location>
        <begin position="269"/>
        <end position="288"/>
    </location>
</feature>
<comment type="caution">
    <text evidence="6">The sequence shown here is derived from an EMBL/GenBank/DDBJ whole genome shotgun (WGS) entry which is preliminary data.</text>
</comment>
<sequence length="371" mass="39295">MRDYINGAQFAELMDRKGISRDDTVVIYGDKSSWWAAYALWVFTLFGHPDVRLLNGGRNLWIAEGRDTSLTVPAKTSAGYPIVERNDAPIRAYKDDVLATLGTQPLIDVRSPTSTPASARICPTTRRKACCGAATSPRRSPFRGPRRSTRAGGSAAAPSSTSFTASWTPMTRPSCTAASASAPATPGSCSPICWASPGCATTTDPGPSGAIPCGCRSSGARAPDPPMDLRRRDEHARSAGGGGVRLWRSPGPGQARLAVGIRQRATAAAVRPRRGRHGARARVPVPPVPACRRARPGPGAAVLQRPAQAPTTRGFAAILAAGLDEQPASEILAVPEDFYSELGLADLISPLRLRGMSAMLARIKRRLRETV</sequence>
<dbReference type="Pfam" id="PF02657">
    <property type="entry name" value="SufE"/>
    <property type="match status" value="1"/>
</dbReference>
<dbReference type="SUPFAM" id="SSF82649">
    <property type="entry name" value="SufE/NifU"/>
    <property type="match status" value="1"/>
</dbReference>
<evidence type="ECO:0000256" key="4">
    <source>
        <dbReference type="SAM" id="MobiDB-lite"/>
    </source>
</evidence>
<protein>
    <recommendedName>
        <fullName evidence="1">thiosulfate sulfurtransferase</fullName>
        <ecNumber evidence="1">2.8.1.1</ecNumber>
    </recommendedName>
</protein>